<dbReference type="InterPro" id="IPR014001">
    <property type="entry name" value="Helicase_ATP-bd"/>
</dbReference>
<proteinExistence type="predicted"/>
<evidence type="ECO:0000256" key="1">
    <source>
        <dbReference type="SAM" id="MobiDB-lite"/>
    </source>
</evidence>
<dbReference type="Proteomes" id="UP000465622">
    <property type="component" value="Chromosome"/>
</dbReference>
<name>A0ABM7HZB2_MYCME</name>
<dbReference type="InterPro" id="IPR050742">
    <property type="entry name" value="Helicase_Restrict-Modif_Enz"/>
</dbReference>
<keyword evidence="4" id="KW-1185">Reference proteome</keyword>
<feature type="domain" description="Helicase ATP-binding" evidence="2">
    <location>
        <begin position="1"/>
        <end position="242"/>
    </location>
</feature>
<evidence type="ECO:0000259" key="2">
    <source>
        <dbReference type="SMART" id="SM00487"/>
    </source>
</evidence>
<reference evidence="3 4" key="1">
    <citation type="journal article" date="2019" name="Emerg. Microbes Infect.">
        <title>Comprehensive subspecies identification of 175 nontuberculous mycobacteria species based on 7547 genomic profiles.</title>
        <authorList>
            <person name="Matsumoto Y."/>
            <person name="Kinjo T."/>
            <person name="Motooka D."/>
            <person name="Nabeya D."/>
            <person name="Jung N."/>
            <person name="Uechi K."/>
            <person name="Horii T."/>
            <person name="Iida T."/>
            <person name="Fujita J."/>
            <person name="Nakamura S."/>
        </authorList>
    </citation>
    <scope>NUCLEOTIDE SEQUENCE [LARGE SCALE GENOMIC DNA]</scope>
    <source>
        <strain evidence="3 4">JCM 12375</strain>
    </source>
</reference>
<accession>A0ABM7HZB2</accession>
<dbReference type="PANTHER" id="PTHR47396:SF1">
    <property type="entry name" value="ATP-DEPENDENT HELICASE IRC3-RELATED"/>
    <property type="match status" value="1"/>
</dbReference>
<evidence type="ECO:0000313" key="4">
    <source>
        <dbReference type="Proteomes" id="UP000465622"/>
    </source>
</evidence>
<protein>
    <recommendedName>
        <fullName evidence="2">Helicase ATP-binding domain-containing protein</fullName>
    </recommendedName>
</protein>
<dbReference type="SUPFAM" id="SSF52540">
    <property type="entry name" value="P-loop containing nucleoside triphosphate hydrolases"/>
    <property type="match status" value="2"/>
</dbReference>
<gene>
    <name evidence="3" type="ORF">MMAGJ_52300</name>
</gene>
<dbReference type="PANTHER" id="PTHR47396">
    <property type="entry name" value="TYPE I RESTRICTION ENZYME ECOKI R PROTEIN"/>
    <property type="match status" value="1"/>
</dbReference>
<dbReference type="RefSeq" id="WP_036436327.1">
    <property type="nucleotide sequence ID" value="NZ_AP022567.1"/>
</dbReference>
<dbReference type="EMBL" id="AP022567">
    <property type="protein sequence ID" value="BBX35948.1"/>
    <property type="molecule type" value="Genomic_DNA"/>
</dbReference>
<dbReference type="InterPro" id="IPR027417">
    <property type="entry name" value="P-loop_NTPase"/>
</dbReference>
<organism evidence="3 4">
    <name type="scientific">Mycolicibacterium mageritense</name>
    <name type="common">Mycobacterium mageritense</name>
    <dbReference type="NCBI Taxonomy" id="53462"/>
    <lineage>
        <taxon>Bacteria</taxon>
        <taxon>Bacillati</taxon>
        <taxon>Actinomycetota</taxon>
        <taxon>Actinomycetes</taxon>
        <taxon>Mycobacteriales</taxon>
        <taxon>Mycobacteriaceae</taxon>
        <taxon>Mycolicibacterium</taxon>
    </lineage>
</organism>
<dbReference type="Gene3D" id="3.40.50.300">
    <property type="entry name" value="P-loop containing nucleotide triphosphate hydrolases"/>
    <property type="match status" value="2"/>
</dbReference>
<evidence type="ECO:0000313" key="3">
    <source>
        <dbReference type="EMBL" id="BBX35948.1"/>
    </source>
</evidence>
<dbReference type="InterPro" id="IPR006935">
    <property type="entry name" value="Helicase/UvrB_N"/>
</dbReference>
<feature type="region of interest" description="Disordered" evidence="1">
    <location>
        <begin position="431"/>
        <end position="453"/>
    </location>
</feature>
<dbReference type="SMART" id="SM00487">
    <property type="entry name" value="DEXDc"/>
    <property type="match status" value="1"/>
</dbReference>
<dbReference type="Pfam" id="PF04851">
    <property type="entry name" value="ResIII"/>
    <property type="match status" value="1"/>
</dbReference>
<sequence length="869" mass="95607">MHFSLFDYQDSAAREVLSKLVTARKIYRDPNYNKRTAFALAAVTGAGKTVIASAVIEALFKDSNEYDIEHDPTAVVLWLTDDESLNNQTKGRMLTASELNSNQLLSINNTDFPEVFDPLTVYFLNVQKLYDGSTSWTQRTATRPWTLWDTIKNTIEEPTRTLYLVLDEAHKGMTNGKQNKSTTALRLVNGEGDRPPVPIVWGISATPERFKKAMEGATGRMTEDDVTVSVADVQDSGLLKDTIVLNAPSEDGQFETTMLRAAVASVKDQTARWDAYCQEQGIDPVLPLLVVQVGDKPSDAELKLIVGTILEEWDELTEKNIRHVFGDHSDIATAGINVRHVEPETVQVKSYIRVLLAKNAVNTGWDCPRAEVLFSMRGGRDRTFITQFLGRMVRTPLARRIPSDELLNSVTCLLPKFDSQTTDEVAKALTNRAYDESSSDGENDGGKQRVLRDPVTLHQNIVPPGGVDDGDPRKDSYVPQAVFDLFPLLPSETKPQPAAKPLANLFDAAVALAGDGLLTDANAKALQMLFDVLDGIFNSSEHKDAIAKAIADIQTADVAVTEVNMKDGSTNSDKMTLAADTRAIDAAFSAASRAITKNIATKYQKFRAERDKDADGNMDLIQAKLEVAALTTLPVVKTALDEKATAVVKEWMATYDAGIRALSDEQKAQYSRIRGRAGVPLPQPAVLPTTKLEPTKDKEGKNLLPTSRRHLLSDANGDYPLDFRSGWEHQVVKTELARKGTAKVVGWYRNPSAATENAIRVPYQRKDGSWTTAQPDFIFFQQKADGTVIASVVDPHGSHFDDGIERLKGFAAFVERYPSEYAGFESLAKNKSGDLVKLNLLDSEVRKAIRADGASDKELFNGPHAVKYA</sequence>